<keyword evidence="7" id="KW-0133">Cell shape</keyword>
<dbReference type="PANTHER" id="PTHR23132">
    <property type="entry name" value="D-ALANINE--D-ALANINE LIGASE"/>
    <property type="match status" value="1"/>
</dbReference>
<dbReference type="GO" id="GO:0005737">
    <property type="term" value="C:cytoplasm"/>
    <property type="evidence" value="ECO:0007669"/>
    <property type="project" value="UniProtKB-SubCell"/>
</dbReference>
<dbReference type="SUPFAM" id="SSF52440">
    <property type="entry name" value="PreATP-grasp domain"/>
    <property type="match status" value="1"/>
</dbReference>
<dbReference type="PANTHER" id="PTHR23132:SF23">
    <property type="entry name" value="D-ALANINE--D-ALANINE LIGASE B"/>
    <property type="match status" value="1"/>
</dbReference>
<keyword evidence="8" id="KW-0573">Peptidoglycan synthesis</keyword>
<evidence type="ECO:0000256" key="5">
    <source>
        <dbReference type="ARBA" id="ARBA00022741"/>
    </source>
</evidence>
<evidence type="ECO:0000256" key="2">
    <source>
        <dbReference type="ARBA" id="ARBA00010871"/>
    </source>
</evidence>
<evidence type="ECO:0000256" key="9">
    <source>
        <dbReference type="ARBA" id="ARBA00023316"/>
    </source>
</evidence>
<evidence type="ECO:0000313" key="12">
    <source>
        <dbReference type="EMBL" id="OGK45645.1"/>
    </source>
</evidence>
<dbReference type="InterPro" id="IPR013815">
    <property type="entry name" value="ATP_grasp_subdomain_1"/>
</dbReference>
<dbReference type="GO" id="GO:0009252">
    <property type="term" value="P:peptidoglycan biosynthetic process"/>
    <property type="evidence" value="ECO:0007669"/>
    <property type="project" value="UniProtKB-KW"/>
</dbReference>
<reference evidence="12 13" key="1">
    <citation type="journal article" date="2016" name="Nat. Commun.">
        <title>Thousands of microbial genomes shed light on interconnected biogeochemical processes in an aquifer system.</title>
        <authorList>
            <person name="Anantharaman K."/>
            <person name="Brown C.T."/>
            <person name="Hug L.A."/>
            <person name="Sharon I."/>
            <person name="Castelle C.J."/>
            <person name="Probst A.J."/>
            <person name="Thomas B.C."/>
            <person name="Singh A."/>
            <person name="Wilkins M.J."/>
            <person name="Karaoz U."/>
            <person name="Brodie E.L."/>
            <person name="Williams K.H."/>
            <person name="Hubbard S.S."/>
            <person name="Banfield J.F."/>
        </authorList>
    </citation>
    <scope>NUCLEOTIDE SEQUENCE [LARGE SCALE GENOMIC DNA]</scope>
</reference>
<evidence type="ECO:0000256" key="1">
    <source>
        <dbReference type="ARBA" id="ARBA00004496"/>
    </source>
</evidence>
<protein>
    <recommendedName>
        <fullName evidence="11">ATP-grasp domain-containing protein</fullName>
    </recommendedName>
</protein>
<comment type="caution">
    <text evidence="12">The sequence shown here is derived from an EMBL/GenBank/DDBJ whole genome shotgun (WGS) entry which is preliminary data.</text>
</comment>
<evidence type="ECO:0000256" key="7">
    <source>
        <dbReference type="ARBA" id="ARBA00022960"/>
    </source>
</evidence>
<dbReference type="Gene3D" id="3.40.50.20">
    <property type="match status" value="1"/>
</dbReference>
<dbReference type="AlphaFoldDB" id="A0A1F7IQK7"/>
<evidence type="ECO:0000256" key="8">
    <source>
        <dbReference type="ARBA" id="ARBA00022984"/>
    </source>
</evidence>
<gene>
    <name evidence="12" type="ORF">A3B40_00400</name>
</gene>
<dbReference type="PROSITE" id="PS00844">
    <property type="entry name" value="DALA_DALA_LIGASE_2"/>
    <property type="match status" value="1"/>
</dbReference>
<evidence type="ECO:0000256" key="4">
    <source>
        <dbReference type="ARBA" id="ARBA00022598"/>
    </source>
</evidence>
<dbReference type="GO" id="GO:0071555">
    <property type="term" value="P:cell wall organization"/>
    <property type="evidence" value="ECO:0007669"/>
    <property type="project" value="UniProtKB-KW"/>
</dbReference>
<dbReference type="GO" id="GO:0008716">
    <property type="term" value="F:D-alanine-D-alanine ligase activity"/>
    <property type="evidence" value="ECO:0007669"/>
    <property type="project" value="InterPro"/>
</dbReference>
<dbReference type="GO" id="GO:0005524">
    <property type="term" value="F:ATP binding"/>
    <property type="evidence" value="ECO:0007669"/>
    <property type="project" value="UniProtKB-UniRule"/>
</dbReference>
<evidence type="ECO:0000256" key="6">
    <source>
        <dbReference type="ARBA" id="ARBA00022840"/>
    </source>
</evidence>
<dbReference type="Proteomes" id="UP000178040">
    <property type="component" value="Unassembled WGS sequence"/>
</dbReference>
<organism evidence="12 13">
    <name type="scientific">Candidatus Roizmanbacteria bacterium RIFCSPLOWO2_01_FULL_37_16</name>
    <dbReference type="NCBI Taxonomy" id="1802058"/>
    <lineage>
        <taxon>Bacteria</taxon>
        <taxon>Candidatus Roizmaniibacteriota</taxon>
    </lineage>
</organism>
<feature type="domain" description="ATP-grasp" evidence="11">
    <location>
        <begin position="79"/>
        <end position="294"/>
    </location>
</feature>
<dbReference type="Gene3D" id="3.30.470.20">
    <property type="entry name" value="ATP-grasp fold, B domain"/>
    <property type="match status" value="1"/>
</dbReference>
<accession>A0A1F7IQK7</accession>
<dbReference type="InterPro" id="IPR011761">
    <property type="entry name" value="ATP-grasp"/>
</dbReference>
<dbReference type="InterPro" id="IPR016185">
    <property type="entry name" value="PreATP-grasp_dom_sf"/>
</dbReference>
<evidence type="ECO:0000256" key="3">
    <source>
        <dbReference type="ARBA" id="ARBA00022490"/>
    </source>
</evidence>
<keyword evidence="9" id="KW-0961">Cell wall biogenesis/degradation</keyword>
<proteinExistence type="inferred from homology"/>
<comment type="similarity">
    <text evidence="2">Belongs to the D-alanine--D-alanine ligase family.</text>
</comment>
<keyword evidence="4" id="KW-0436">Ligase</keyword>
<keyword evidence="5 10" id="KW-0547">Nucleotide-binding</keyword>
<dbReference type="SUPFAM" id="SSF56059">
    <property type="entry name" value="Glutathione synthetase ATP-binding domain-like"/>
    <property type="match status" value="1"/>
</dbReference>
<dbReference type="PROSITE" id="PS50975">
    <property type="entry name" value="ATP_GRASP"/>
    <property type="match status" value="1"/>
</dbReference>
<dbReference type="Pfam" id="PF07478">
    <property type="entry name" value="Dala_Dala_lig_C"/>
    <property type="match status" value="1"/>
</dbReference>
<dbReference type="Gene3D" id="3.30.1490.20">
    <property type="entry name" value="ATP-grasp fold, A domain"/>
    <property type="match status" value="1"/>
</dbReference>
<evidence type="ECO:0000313" key="13">
    <source>
        <dbReference type="Proteomes" id="UP000178040"/>
    </source>
</evidence>
<dbReference type="GO" id="GO:0046872">
    <property type="term" value="F:metal ion binding"/>
    <property type="evidence" value="ECO:0007669"/>
    <property type="project" value="InterPro"/>
</dbReference>
<comment type="subcellular location">
    <subcellularLocation>
        <location evidence="1">Cytoplasm</location>
    </subcellularLocation>
</comment>
<evidence type="ECO:0000256" key="10">
    <source>
        <dbReference type="PROSITE-ProRule" id="PRU00409"/>
    </source>
</evidence>
<keyword evidence="6 10" id="KW-0067">ATP-binding</keyword>
<dbReference type="InterPro" id="IPR011095">
    <property type="entry name" value="Dala_Dala_lig_C"/>
</dbReference>
<dbReference type="InterPro" id="IPR000291">
    <property type="entry name" value="D-Ala_lig_Van_CS"/>
</dbReference>
<keyword evidence="3" id="KW-0963">Cytoplasm</keyword>
<sequence length="302" mass="34176">MRHLKNCGYKVIPIEADETAYLKLYKNKSKIDLAFNVSEGIYGKDREAHLPAMLEMLQIAYTGSSPLTQALVLNKAKTKEVLMGNNIPTLAFRLYTDHSVIPEIDIKYPIIVKPVAEGSSAGISNNSVVYNKSQLDKQVKYILKTFRGEPALVEAFLSGQEYSIAMIGNPPKILPIIEPVFSMLPKKYLPLDSLEVKWIFEEQGHTDYLRCPAGLNKKLKQKIEEVCLNVWKALNIQDWCRIDLRLDNNGNPYILEVNSPPGILPPEISQTSYFPLAARKAGIEYEEMMKIIINSAVRRYTK</sequence>
<evidence type="ECO:0000259" key="11">
    <source>
        <dbReference type="PROSITE" id="PS50975"/>
    </source>
</evidence>
<name>A0A1F7IQK7_9BACT</name>
<dbReference type="EMBL" id="MGAI01000004">
    <property type="protein sequence ID" value="OGK45645.1"/>
    <property type="molecule type" value="Genomic_DNA"/>
</dbReference>
<dbReference type="GO" id="GO:0008360">
    <property type="term" value="P:regulation of cell shape"/>
    <property type="evidence" value="ECO:0007669"/>
    <property type="project" value="UniProtKB-KW"/>
</dbReference>